<sequence length="115" mass="12347">MKKIFVLSISLIVLLLSACGNSEDANSQALADQKLNIVAENWAFDQEEYKIEAGEVSIILENSDGFHGIQIQETGDSIEAGKAKTLNLKPGTYTIVCSIMCGAGHADMKSTIVVE</sequence>
<feature type="chain" id="PRO_5047003985" description="Cytochrome C oxidase subunit II" evidence="1">
    <location>
        <begin position="23"/>
        <end position="115"/>
    </location>
</feature>
<dbReference type="InterPro" id="IPR008972">
    <property type="entry name" value="Cupredoxin"/>
</dbReference>
<protein>
    <recommendedName>
        <fullName evidence="4">Cytochrome C oxidase subunit II</fullName>
    </recommendedName>
</protein>
<dbReference type="PROSITE" id="PS51257">
    <property type="entry name" value="PROKAR_LIPOPROTEIN"/>
    <property type="match status" value="1"/>
</dbReference>
<dbReference type="SUPFAM" id="SSF49503">
    <property type="entry name" value="Cupredoxins"/>
    <property type="match status" value="1"/>
</dbReference>
<comment type="caution">
    <text evidence="2">The sequence shown here is derived from an EMBL/GenBank/DDBJ whole genome shotgun (WGS) entry which is preliminary data.</text>
</comment>
<organism evidence="2 3">
    <name type="scientific">Bacillus carboniphilus</name>
    <dbReference type="NCBI Taxonomy" id="86663"/>
    <lineage>
        <taxon>Bacteria</taxon>
        <taxon>Bacillati</taxon>
        <taxon>Bacillota</taxon>
        <taxon>Bacilli</taxon>
        <taxon>Bacillales</taxon>
        <taxon>Bacillaceae</taxon>
        <taxon>Bacillus</taxon>
    </lineage>
</organism>
<evidence type="ECO:0000313" key="3">
    <source>
        <dbReference type="Proteomes" id="UP001500782"/>
    </source>
</evidence>
<feature type="signal peptide" evidence="1">
    <location>
        <begin position="1"/>
        <end position="22"/>
    </location>
</feature>
<keyword evidence="3" id="KW-1185">Reference proteome</keyword>
<keyword evidence="1" id="KW-0732">Signal</keyword>
<reference evidence="2 3" key="1">
    <citation type="journal article" date="2019" name="Int. J. Syst. Evol. Microbiol.">
        <title>The Global Catalogue of Microorganisms (GCM) 10K type strain sequencing project: providing services to taxonomists for standard genome sequencing and annotation.</title>
        <authorList>
            <consortium name="The Broad Institute Genomics Platform"/>
            <consortium name="The Broad Institute Genome Sequencing Center for Infectious Disease"/>
            <person name="Wu L."/>
            <person name="Ma J."/>
        </authorList>
    </citation>
    <scope>NUCLEOTIDE SEQUENCE [LARGE SCALE GENOMIC DNA]</scope>
    <source>
        <strain evidence="2 3">JCM 9731</strain>
    </source>
</reference>
<dbReference type="EMBL" id="BAAADJ010000011">
    <property type="protein sequence ID" value="GAA0322261.1"/>
    <property type="molecule type" value="Genomic_DNA"/>
</dbReference>
<dbReference type="Proteomes" id="UP001500782">
    <property type="component" value="Unassembled WGS sequence"/>
</dbReference>
<proteinExistence type="predicted"/>
<name>A0ABN0W106_9BACI</name>
<gene>
    <name evidence="2" type="ORF">GCM10008967_10930</name>
</gene>
<dbReference type="Gene3D" id="2.60.40.420">
    <property type="entry name" value="Cupredoxins - blue copper proteins"/>
    <property type="match status" value="1"/>
</dbReference>
<evidence type="ECO:0000313" key="2">
    <source>
        <dbReference type="EMBL" id="GAA0322261.1"/>
    </source>
</evidence>
<dbReference type="RefSeq" id="WP_343797065.1">
    <property type="nucleotide sequence ID" value="NZ_BAAADJ010000011.1"/>
</dbReference>
<evidence type="ECO:0008006" key="4">
    <source>
        <dbReference type="Google" id="ProtNLM"/>
    </source>
</evidence>
<accession>A0ABN0W106</accession>
<evidence type="ECO:0000256" key="1">
    <source>
        <dbReference type="SAM" id="SignalP"/>
    </source>
</evidence>